<dbReference type="PANTHER" id="PTHR23132:SF23">
    <property type="entry name" value="D-ALANINE--D-ALANINE LIGASE B"/>
    <property type="match status" value="1"/>
</dbReference>
<evidence type="ECO:0000256" key="6">
    <source>
        <dbReference type="ARBA" id="ARBA00010871"/>
    </source>
</evidence>
<organism evidence="19 20">
    <name type="scientific">Candidatus Doriopsillibacter californiensis</name>
    <dbReference type="NCBI Taxonomy" id="2970740"/>
    <lineage>
        <taxon>Bacteria</taxon>
        <taxon>Pseudomonadati</taxon>
        <taxon>Pseudomonadota</taxon>
        <taxon>Gammaproteobacteria</taxon>
        <taxon>Candidatus Tethybacterales</taxon>
        <taxon>Candidatus Persebacteraceae</taxon>
        <taxon>Candidatus Doriopsillibacter</taxon>
    </lineage>
</organism>
<evidence type="ECO:0000313" key="20">
    <source>
        <dbReference type="Proteomes" id="UP001168167"/>
    </source>
</evidence>
<name>A0ABT7QKM9_9GAMM</name>
<evidence type="ECO:0000256" key="5">
    <source>
        <dbReference type="ARBA" id="ARBA00004752"/>
    </source>
</evidence>
<evidence type="ECO:0000256" key="12">
    <source>
        <dbReference type="ARBA" id="ARBA00022960"/>
    </source>
</evidence>
<evidence type="ECO:0000256" key="14">
    <source>
        <dbReference type="ARBA" id="ARBA00023316"/>
    </source>
</evidence>
<evidence type="ECO:0000256" key="1">
    <source>
        <dbReference type="ARBA" id="ARBA00001936"/>
    </source>
</evidence>
<dbReference type="NCBIfam" id="NF002378">
    <property type="entry name" value="PRK01372.1"/>
    <property type="match status" value="1"/>
</dbReference>
<dbReference type="InterPro" id="IPR011761">
    <property type="entry name" value="ATP-grasp"/>
</dbReference>
<dbReference type="NCBIfam" id="TIGR01205">
    <property type="entry name" value="D_ala_D_alaTIGR"/>
    <property type="match status" value="1"/>
</dbReference>
<proteinExistence type="inferred from homology"/>
<protein>
    <recommendedName>
        <fullName evidence="7 16">D-alanine--D-alanine ligase</fullName>
        <ecNumber evidence="7 16">6.3.2.4</ecNumber>
    </recommendedName>
    <alternativeName>
        <fullName evidence="16">D-Ala-D-Ala ligase</fullName>
    </alternativeName>
    <alternativeName>
        <fullName evidence="16">D-alanylalanine synthetase</fullName>
    </alternativeName>
</protein>
<dbReference type="HAMAP" id="MF_00047">
    <property type="entry name" value="Dala_Dala_lig"/>
    <property type="match status" value="1"/>
</dbReference>
<feature type="domain" description="ATP-grasp" evidence="18">
    <location>
        <begin position="101"/>
        <end position="295"/>
    </location>
</feature>
<evidence type="ECO:0000256" key="7">
    <source>
        <dbReference type="ARBA" id="ARBA00012216"/>
    </source>
</evidence>
<comment type="cofactor">
    <cofactor evidence="1">
        <name>Mn(2+)</name>
        <dbReference type="ChEBI" id="CHEBI:29035"/>
    </cofactor>
</comment>
<dbReference type="InterPro" id="IPR013815">
    <property type="entry name" value="ATP_grasp_subdomain_1"/>
</dbReference>
<evidence type="ECO:0000256" key="3">
    <source>
        <dbReference type="ARBA" id="ARBA00003921"/>
    </source>
</evidence>
<dbReference type="InterPro" id="IPR016185">
    <property type="entry name" value="PreATP-grasp_dom_sf"/>
</dbReference>
<evidence type="ECO:0000256" key="13">
    <source>
        <dbReference type="ARBA" id="ARBA00022984"/>
    </source>
</evidence>
<comment type="function">
    <text evidence="3 16">Cell wall formation.</text>
</comment>
<dbReference type="GO" id="GO:0016874">
    <property type="term" value="F:ligase activity"/>
    <property type="evidence" value="ECO:0007669"/>
    <property type="project" value="UniProtKB-KW"/>
</dbReference>
<dbReference type="EMBL" id="JANQAO010000001">
    <property type="protein sequence ID" value="MDM5147268.1"/>
    <property type="molecule type" value="Genomic_DNA"/>
</dbReference>
<dbReference type="PIRSF" id="PIRSF039102">
    <property type="entry name" value="Ddl/VanB"/>
    <property type="match status" value="1"/>
</dbReference>
<dbReference type="Pfam" id="PF07478">
    <property type="entry name" value="Dala_Dala_lig_C"/>
    <property type="match status" value="1"/>
</dbReference>
<dbReference type="Gene3D" id="3.40.50.20">
    <property type="match status" value="1"/>
</dbReference>
<evidence type="ECO:0000256" key="15">
    <source>
        <dbReference type="ARBA" id="ARBA00047614"/>
    </source>
</evidence>
<keyword evidence="9 16" id="KW-0436">Ligase</keyword>
<keyword evidence="13 16" id="KW-0573">Peptidoglycan synthesis</keyword>
<dbReference type="InterPro" id="IPR000291">
    <property type="entry name" value="D-Ala_lig_Van_CS"/>
</dbReference>
<dbReference type="Proteomes" id="UP001168167">
    <property type="component" value="Unassembled WGS sequence"/>
</dbReference>
<evidence type="ECO:0000256" key="9">
    <source>
        <dbReference type="ARBA" id="ARBA00022598"/>
    </source>
</evidence>
<evidence type="ECO:0000256" key="17">
    <source>
        <dbReference type="PROSITE-ProRule" id="PRU00409"/>
    </source>
</evidence>
<comment type="caution">
    <text evidence="19">The sequence shown here is derived from an EMBL/GenBank/DDBJ whole genome shotgun (WGS) entry which is preliminary data.</text>
</comment>
<sequence length="298" mass="31926">MTEKTILLLGGNSPEREISLMSGEMVLAALRRLDIKTETFDPATRPLTDITNTDMIRVFNILHGGAGENGEIRGALKTLGLACTGSGLLGSALAMDKHRTKLLWRGGGIPTPQWELATDATDAARVQEALGLPLFVKPSCGGSSTHAAVVRKSDELPAAIVAAASEGAPALVEQFVDGDEYTASIIDDTVLPLIGIRSAKTFYDYHAKYVAEDTQFSCPCGLPAEKEKQLQSQSLKAFQLLGCHHWGRVDFILTNSGVQFLEVNTIPGMTSHSLVPAAAKAAGIDYDTLVYRIWESAQ</sequence>
<dbReference type="InterPro" id="IPR005905">
    <property type="entry name" value="D_ala_D_ala"/>
</dbReference>
<comment type="cofactor">
    <cofactor evidence="2">
        <name>Mg(2+)</name>
        <dbReference type="ChEBI" id="CHEBI:18420"/>
    </cofactor>
</comment>
<keyword evidence="11 17" id="KW-0067">ATP-binding</keyword>
<keyword evidence="8 16" id="KW-0963">Cytoplasm</keyword>
<reference evidence="19" key="2">
    <citation type="journal article" date="2023" name="Microbiome">
        <title>Synthase-selected sorting approach identifies a beta-lactone synthase in a nudibranch symbiotic bacterium.</title>
        <authorList>
            <person name="Dzunkova M."/>
            <person name="La Clair J.J."/>
            <person name="Tyml T."/>
            <person name="Doud D."/>
            <person name="Schulz F."/>
            <person name="Piquer-Esteban S."/>
            <person name="Porcel Sanchis D."/>
            <person name="Osborn A."/>
            <person name="Robinson D."/>
            <person name="Louie K.B."/>
            <person name="Bowen B.P."/>
            <person name="Bowers R.M."/>
            <person name="Lee J."/>
            <person name="Arnau V."/>
            <person name="Diaz-Villanueva W."/>
            <person name="Stepanauskas R."/>
            <person name="Gosliner T."/>
            <person name="Date S.V."/>
            <person name="Northen T.R."/>
            <person name="Cheng J.F."/>
            <person name="Burkart M.D."/>
            <person name="Woyke T."/>
        </authorList>
    </citation>
    <scope>NUCLEOTIDE SEQUENCE</scope>
    <source>
        <strain evidence="19">Df01</strain>
    </source>
</reference>
<keyword evidence="12 16" id="KW-0133">Cell shape</keyword>
<dbReference type="PANTHER" id="PTHR23132">
    <property type="entry name" value="D-ALANINE--D-ALANINE LIGASE"/>
    <property type="match status" value="1"/>
</dbReference>
<evidence type="ECO:0000256" key="16">
    <source>
        <dbReference type="HAMAP-Rule" id="MF_00047"/>
    </source>
</evidence>
<gene>
    <name evidence="16" type="primary">ddl</name>
    <name evidence="19" type="ORF">NQX30_02620</name>
</gene>
<evidence type="ECO:0000256" key="8">
    <source>
        <dbReference type="ARBA" id="ARBA00022490"/>
    </source>
</evidence>
<keyword evidence="10 17" id="KW-0547">Nucleotide-binding</keyword>
<evidence type="ECO:0000313" key="19">
    <source>
        <dbReference type="EMBL" id="MDM5147268.1"/>
    </source>
</evidence>
<keyword evidence="14 16" id="KW-0961">Cell wall biogenesis/degradation</keyword>
<dbReference type="PROSITE" id="PS00844">
    <property type="entry name" value="DALA_DALA_LIGASE_2"/>
    <property type="match status" value="1"/>
</dbReference>
<reference evidence="19" key="1">
    <citation type="submission" date="2022-08" db="EMBL/GenBank/DDBJ databases">
        <authorList>
            <person name="Dzunkova M."/>
            <person name="La Clair J."/>
            <person name="Tyml T."/>
            <person name="Doud D."/>
            <person name="Schulz F."/>
            <person name="Piquer S."/>
            <person name="Porcel Sanchis D."/>
            <person name="Osborn A."/>
            <person name="Robinson D."/>
            <person name="Louie K.B."/>
            <person name="Bowen B.P."/>
            <person name="Bowers R."/>
            <person name="Lee J."/>
            <person name="Arnau Llombart V."/>
            <person name="Diaz Villanueva W."/>
            <person name="Gosliner T."/>
            <person name="Northen T."/>
            <person name="Cheng J.-F."/>
            <person name="Burkart M.D."/>
            <person name="Woyke T."/>
        </authorList>
    </citation>
    <scope>NUCLEOTIDE SEQUENCE</scope>
    <source>
        <strain evidence="19">Df01</strain>
    </source>
</reference>
<evidence type="ECO:0000256" key="11">
    <source>
        <dbReference type="ARBA" id="ARBA00022840"/>
    </source>
</evidence>
<comment type="catalytic activity">
    <reaction evidence="15 16">
        <text>2 D-alanine + ATP = D-alanyl-D-alanine + ADP + phosphate + H(+)</text>
        <dbReference type="Rhea" id="RHEA:11224"/>
        <dbReference type="ChEBI" id="CHEBI:15378"/>
        <dbReference type="ChEBI" id="CHEBI:30616"/>
        <dbReference type="ChEBI" id="CHEBI:43474"/>
        <dbReference type="ChEBI" id="CHEBI:57416"/>
        <dbReference type="ChEBI" id="CHEBI:57822"/>
        <dbReference type="ChEBI" id="CHEBI:456216"/>
        <dbReference type="EC" id="6.3.2.4"/>
    </reaction>
</comment>
<keyword evidence="20" id="KW-1185">Reference proteome</keyword>
<dbReference type="SUPFAM" id="SSF52440">
    <property type="entry name" value="PreATP-grasp domain"/>
    <property type="match status" value="1"/>
</dbReference>
<evidence type="ECO:0000259" key="18">
    <source>
        <dbReference type="PROSITE" id="PS50975"/>
    </source>
</evidence>
<dbReference type="EC" id="6.3.2.4" evidence="7 16"/>
<accession>A0ABT7QKM9</accession>
<comment type="pathway">
    <text evidence="5 16">Cell wall biogenesis; peptidoglycan biosynthesis.</text>
</comment>
<evidence type="ECO:0000256" key="4">
    <source>
        <dbReference type="ARBA" id="ARBA00004496"/>
    </source>
</evidence>
<comment type="similarity">
    <text evidence="6 16">Belongs to the D-alanine--D-alanine ligase family.</text>
</comment>
<evidence type="ECO:0000256" key="2">
    <source>
        <dbReference type="ARBA" id="ARBA00001946"/>
    </source>
</evidence>
<dbReference type="SUPFAM" id="SSF56059">
    <property type="entry name" value="Glutathione synthetase ATP-binding domain-like"/>
    <property type="match status" value="1"/>
</dbReference>
<dbReference type="Gene3D" id="3.30.470.20">
    <property type="entry name" value="ATP-grasp fold, B domain"/>
    <property type="match status" value="1"/>
</dbReference>
<evidence type="ECO:0000256" key="10">
    <source>
        <dbReference type="ARBA" id="ARBA00022741"/>
    </source>
</evidence>
<dbReference type="InterPro" id="IPR011095">
    <property type="entry name" value="Dala_Dala_lig_C"/>
</dbReference>
<comment type="subcellular location">
    <subcellularLocation>
        <location evidence="4 16">Cytoplasm</location>
    </subcellularLocation>
</comment>
<dbReference type="PROSITE" id="PS50975">
    <property type="entry name" value="ATP_GRASP"/>
    <property type="match status" value="1"/>
</dbReference>
<dbReference type="Gene3D" id="3.30.1490.20">
    <property type="entry name" value="ATP-grasp fold, A domain"/>
    <property type="match status" value="1"/>
</dbReference>